<dbReference type="Pfam" id="PF00293">
    <property type="entry name" value="NUDIX"/>
    <property type="match status" value="1"/>
</dbReference>
<evidence type="ECO:0000259" key="2">
    <source>
        <dbReference type="PROSITE" id="PS51462"/>
    </source>
</evidence>
<dbReference type="CDD" id="cd04681">
    <property type="entry name" value="NUDIX_Hydrolase"/>
    <property type="match status" value="1"/>
</dbReference>
<dbReference type="PROSITE" id="PS00893">
    <property type="entry name" value="NUDIX_BOX"/>
    <property type="match status" value="1"/>
</dbReference>
<dbReference type="PROSITE" id="PS51462">
    <property type="entry name" value="NUDIX"/>
    <property type="match status" value="1"/>
</dbReference>
<gene>
    <name evidence="3" type="ORF">EVA_13529</name>
</gene>
<dbReference type="InterPro" id="IPR000086">
    <property type="entry name" value="NUDIX_hydrolase_dom"/>
</dbReference>
<dbReference type="SUPFAM" id="SSF55811">
    <property type="entry name" value="Nudix"/>
    <property type="match status" value="1"/>
</dbReference>
<dbReference type="InterPro" id="IPR020476">
    <property type="entry name" value="Nudix_hydrolase"/>
</dbReference>
<name>J9GG83_9ZZZZ</name>
<reference evidence="3" key="1">
    <citation type="journal article" date="2012" name="PLoS ONE">
        <title>Gene sets for utilization of primary and secondary nutrition supplies in the distal gut of endangered iberian lynx.</title>
        <authorList>
            <person name="Alcaide M."/>
            <person name="Messina E."/>
            <person name="Richter M."/>
            <person name="Bargiela R."/>
            <person name="Peplies J."/>
            <person name="Huws S.A."/>
            <person name="Newbold C.J."/>
            <person name="Golyshin P.N."/>
            <person name="Simon M.A."/>
            <person name="Lopez G."/>
            <person name="Yakimov M.M."/>
            <person name="Ferrer M."/>
        </authorList>
    </citation>
    <scope>NUCLEOTIDE SEQUENCE</scope>
</reference>
<evidence type="ECO:0000256" key="1">
    <source>
        <dbReference type="ARBA" id="ARBA00022801"/>
    </source>
</evidence>
<evidence type="ECO:0000313" key="3">
    <source>
        <dbReference type="EMBL" id="EJW98354.1"/>
    </source>
</evidence>
<organism evidence="3">
    <name type="scientific">gut metagenome</name>
    <dbReference type="NCBI Taxonomy" id="749906"/>
    <lineage>
        <taxon>unclassified sequences</taxon>
        <taxon>metagenomes</taxon>
        <taxon>organismal metagenomes</taxon>
    </lineage>
</organism>
<dbReference type="AlphaFoldDB" id="J9GG83"/>
<dbReference type="InterPro" id="IPR020084">
    <property type="entry name" value="NUDIX_hydrolase_CS"/>
</dbReference>
<keyword evidence="1 3" id="KW-0378">Hydrolase</keyword>
<dbReference type="InterPro" id="IPR015797">
    <property type="entry name" value="NUDIX_hydrolase-like_dom_sf"/>
</dbReference>
<comment type="caution">
    <text evidence="3">The sequence shown here is derived from an EMBL/GenBank/DDBJ whole genome shotgun (WGS) entry which is preliminary data.</text>
</comment>
<proteinExistence type="predicted"/>
<dbReference type="EMBL" id="AMCI01004301">
    <property type="protein sequence ID" value="EJW98354.1"/>
    <property type="molecule type" value="Genomic_DNA"/>
</dbReference>
<dbReference type="PANTHER" id="PTHR43736:SF1">
    <property type="entry name" value="DIHYDRONEOPTERIN TRIPHOSPHATE DIPHOSPHATASE"/>
    <property type="match status" value="1"/>
</dbReference>
<protein>
    <submittedName>
        <fullName evidence="3">Hydrolase, NUDIX family</fullName>
    </submittedName>
</protein>
<accession>J9GG83</accession>
<sequence>MQQHPLSDFKYCPHCGNADFRSHDAFSKVCGACGFVFYPNAAAATVAVIVNERNELLCVRRSREPAQGTLDLPGGFVDPGESVTEGLCREVREEVGLRVTKYSFLCSFSNQYPYAGHTVHTADMFFRCEVDTAQQPWAHDDAEAVCWIPWCELCPCDFGLNSIRQGLEYLQQNPSLILAKVE</sequence>
<dbReference type="Gene3D" id="3.90.79.10">
    <property type="entry name" value="Nucleoside Triphosphate Pyrophosphohydrolase"/>
    <property type="match status" value="1"/>
</dbReference>
<dbReference type="PANTHER" id="PTHR43736">
    <property type="entry name" value="ADP-RIBOSE PYROPHOSPHATASE"/>
    <property type="match status" value="1"/>
</dbReference>
<feature type="domain" description="Nudix hydrolase" evidence="2">
    <location>
        <begin position="39"/>
        <end position="174"/>
    </location>
</feature>
<dbReference type="PRINTS" id="PR00502">
    <property type="entry name" value="NUDIXFAMILY"/>
</dbReference>
<dbReference type="GO" id="GO:0016787">
    <property type="term" value="F:hydrolase activity"/>
    <property type="evidence" value="ECO:0007669"/>
    <property type="project" value="UniProtKB-KW"/>
</dbReference>